<dbReference type="GO" id="GO:0032259">
    <property type="term" value="P:methylation"/>
    <property type="evidence" value="ECO:0007669"/>
    <property type="project" value="UniProtKB-KW"/>
</dbReference>
<feature type="domain" description="O-methyltransferase C-terminal" evidence="5">
    <location>
        <begin position="154"/>
        <end position="336"/>
    </location>
</feature>
<feature type="domain" description="O-methyltransferase dimerisation" evidence="6">
    <location>
        <begin position="43"/>
        <end position="103"/>
    </location>
</feature>
<reference evidence="7 8" key="1">
    <citation type="submission" date="2020-07" db="EMBL/GenBank/DDBJ databases">
        <title>Complete genome sequence for Sandaracinobacter sp. M6.</title>
        <authorList>
            <person name="Tang Y."/>
            <person name="Liu Q."/>
            <person name="Guo Z."/>
            <person name="Lei P."/>
            <person name="Huang B."/>
        </authorList>
    </citation>
    <scope>NUCLEOTIDE SEQUENCE [LARGE SCALE GENOMIC DNA]</scope>
    <source>
        <strain evidence="7 8">M6</strain>
    </source>
</reference>
<dbReference type="RefSeq" id="WP_182297791.1">
    <property type="nucleotide sequence ID" value="NZ_CP059851.1"/>
</dbReference>
<dbReference type="Pfam" id="PF00891">
    <property type="entry name" value="Methyltransf_2"/>
    <property type="match status" value="1"/>
</dbReference>
<evidence type="ECO:0000256" key="1">
    <source>
        <dbReference type="ARBA" id="ARBA00022603"/>
    </source>
</evidence>
<keyword evidence="8" id="KW-1185">Reference proteome</keyword>
<dbReference type="PIRSF" id="PIRSF005739">
    <property type="entry name" value="O-mtase"/>
    <property type="match status" value="1"/>
</dbReference>
<dbReference type="GO" id="GO:0008171">
    <property type="term" value="F:O-methyltransferase activity"/>
    <property type="evidence" value="ECO:0007669"/>
    <property type="project" value="InterPro"/>
</dbReference>
<evidence type="ECO:0000313" key="8">
    <source>
        <dbReference type="Proteomes" id="UP000515292"/>
    </source>
</evidence>
<name>A0A7G5IKS6_9SPHN</name>
<dbReference type="AlphaFoldDB" id="A0A7G5IKS6"/>
<dbReference type="SUPFAM" id="SSF53335">
    <property type="entry name" value="S-adenosyl-L-methionine-dependent methyltransferases"/>
    <property type="match status" value="1"/>
</dbReference>
<keyword evidence="2 7" id="KW-0808">Transferase</keyword>
<sequence length="357" mass="37877">MAWDERWAGWRNGMLGSARFQALAARTPGLRGMARRHGAALFDLVAGFVYAQVLAACVELGLFERLAGGARDGAGLASDMGLSDAATERLLKAAAALALVQRLRDGRWMLGVRGAALRGNPGIAAMVAHHRALYADLNEPVALLRRERGGALAGYWDYDRAAADNVAAYSTLMAASQPMVARQVLDAVSLADARCLLDVGGGEGAFLEAVRARWPRLALHLFDLPPVVARAQARLGPGVTVHGGSFHDDPLPVVADVITLVRVLHDHDDAEALLLLRRVHAALPAGGRLVIAEPMADTAGARAMGDAYFGLYLWAMGRGRPRTGAEIIAMLRAVGFAGARMRRTGLPLVAGMIVAHR</sequence>
<evidence type="ECO:0000256" key="2">
    <source>
        <dbReference type="ARBA" id="ARBA00022679"/>
    </source>
</evidence>
<evidence type="ECO:0000256" key="3">
    <source>
        <dbReference type="ARBA" id="ARBA00022691"/>
    </source>
</evidence>
<organism evidence="7 8">
    <name type="scientific">Sandaracinobacteroides saxicola</name>
    <dbReference type="NCBI Taxonomy" id="2759707"/>
    <lineage>
        <taxon>Bacteria</taxon>
        <taxon>Pseudomonadati</taxon>
        <taxon>Pseudomonadota</taxon>
        <taxon>Alphaproteobacteria</taxon>
        <taxon>Sphingomonadales</taxon>
        <taxon>Sphingosinicellaceae</taxon>
        <taxon>Sandaracinobacteroides</taxon>
    </lineage>
</organism>
<evidence type="ECO:0000259" key="6">
    <source>
        <dbReference type="Pfam" id="PF08100"/>
    </source>
</evidence>
<feature type="active site" description="Proton acceptor" evidence="4">
    <location>
        <position position="265"/>
    </location>
</feature>
<dbReference type="CDD" id="cd02440">
    <property type="entry name" value="AdoMet_MTases"/>
    <property type="match status" value="1"/>
</dbReference>
<dbReference type="Gene3D" id="3.40.50.150">
    <property type="entry name" value="Vaccinia Virus protein VP39"/>
    <property type="match status" value="1"/>
</dbReference>
<dbReference type="InterPro" id="IPR016461">
    <property type="entry name" value="COMT-like"/>
</dbReference>
<dbReference type="PROSITE" id="PS51683">
    <property type="entry name" value="SAM_OMT_II"/>
    <property type="match status" value="1"/>
</dbReference>
<dbReference type="PANTHER" id="PTHR43712:SF2">
    <property type="entry name" value="O-METHYLTRANSFERASE CICE"/>
    <property type="match status" value="1"/>
</dbReference>
<dbReference type="GO" id="GO:0046983">
    <property type="term" value="F:protein dimerization activity"/>
    <property type="evidence" value="ECO:0007669"/>
    <property type="project" value="InterPro"/>
</dbReference>
<evidence type="ECO:0000256" key="4">
    <source>
        <dbReference type="PIRSR" id="PIRSR005739-1"/>
    </source>
</evidence>
<gene>
    <name evidence="7" type="ORF">H3309_05740</name>
</gene>
<dbReference type="KEGG" id="sand:H3309_05740"/>
<dbReference type="PANTHER" id="PTHR43712">
    <property type="entry name" value="PUTATIVE (AFU_ORTHOLOGUE AFUA_4G14580)-RELATED"/>
    <property type="match status" value="1"/>
</dbReference>
<dbReference type="Pfam" id="PF08100">
    <property type="entry name" value="Dimerisation"/>
    <property type="match status" value="1"/>
</dbReference>
<dbReference type="Proteomes" id="UP000515292">
    <property type="component" value="Chromosome"/>
</dbReference>
<keyword evidence="1 7" id="KW-0489">Methyltransferase</keyword>
<dbReference type="InterPro" id="IPR036390">
    <property type="entry name" value="WH_DNA-bd_sf"/>
</dbReference>
<dbReference type="InterPro" id="IPR001077">
    <property type="entry name" value="COMT_C"/>
</dbReference>
<dbReference type="InterPro" id="IPR012967">
    <property type="entry name" value="COMT_dimerisation"/>
</dbReference>
<dbReference type="InterPro" id="IPR029063">
    <property type="entry name" value="SAM-dependent_MTases_sf"/>
</dbReference>
<dbReference type="EMBL" id="CP059851">
    <property type="protein sequence ID" value="QMW23968.1"/>
    <property type="molecule type" value="Genomic_DNA"/>
</dbReference>
<dbReference type="Gene3D" id="1.10.10.10">
    <property type="entry name" value="Winged helix-like DNA-binding domain superfamily/Winged helix DNA-binding domain"/>
    <property type="match status" value="1"/>
</dbReference>
<accession>A0A7G5IKS6</accession>
<proteinExistence type="predicted"/>
<dbReference type="SUPFAM" id="SSF46785">
    <property type="entry name" value="Winged helix' DNA-binding domain"/>
    <property type="match status" value="1"/>
</dbReference>
<dbReference type="InterPro" id="IPR036388">
    <property type="entry name" value="WH-like_DNA-bd_sf"/>
</dbReference>
<protein>
    <submittedName>
        <fullName evidence="7">Methyltransferase</fullName>
    </submittedName>
</protein>
<keyword evidence="3" id="KW-0949">S-adenosyl-L-methionine</keyword>
<evidence type="ECO:0000259" key="5">
    <source>
        <dbReference type="Pfam" id="PF00891"/>
    </source>
</evidence>
<evidence type="ECO:0000313" key="7">
    <source>
        <dbReference type="EMBL" id="QMW23968.1"/>
    </source>
</evidence>